<feature type="transmembrane region" description="Helical" evidence="1">
    <location>
        <begin position="279"/>
        <end position="304"/>
    </location>
</feature>
<organism evidence="3 4">
    <name type="scientific">Moniliophthora roreri</name>
    <name type="common">Frosty pod rot fungus</name>
    <name type="synonym">Monilia roreri</name>
    <dbReference type="NCBI Taxonomy" id="221103"/>
    <lineage>
        <taxon>Eukaryota</taxon>
        <taxon>Fungi</taxon>
        <taxon>Dikarya</taxon>
        <taxon>Basidiomycota</taxon>
        <taxon>Agaricomycotina</taxon>
        <taxon>Agaricomycetes</taxon>
        <taxon>Agaricomycetidae</taxon>
        <taxon>Agaricales</taxon>
        <taxon>Marasmiineae</taxon>
        <taxon>Marasmiaceae</taxon>
        <taxon>Moniliophthora</taxon>
    </lineage>
</organism>
<feature type="transmembrane region" description="Helical" evidence="1">
    <location>
        <begin position="325"/>
        <end position="345"/>
    </location>
</feature>
<dbReference type="Proteomes" id="UP000054988">
    <property type="component" value="Unassembled WGS sequence"/>
</dbReference>
<evidence type="ECO:0000256" key="1">
    <source>
        <dbReference type="SAM" id="Phobius"/>
    </source>
</evidence>
<gene>
    <name evidence="3" type="ORF">WG66_15208</name>
</gene>
<feature type="transmembrane region" description="Helical" evidence="1">
    <location>
        <begin position="237"/>
        <end position="259"/>
    </location>
</feature>
<keyword evidence="1" id="KW-0472">Membrane</keyword>
<feature type="signal peptide" evidence="2">
    <location>
        <begin position="1"/>
        <end position="24"/>
    </location>
</feature>
<accession>A0A0W0F782</accession>
<keyword evidence="1" id="KW-0812">Transmembrane</keyword>
<keyword evidence="2" id="KW-0732">Signal</keyword>
<evidence type="ECO:0000313" key="3">
    <source>
        <dbReference type="EMBL" id="KTB32205.1"/>
    </source>
</evidence>
<evidence type="ECO:0000256" key="2">
    <source>
        <dbReference type="SAM" id="SignalP"/>
    </source>
</evidence>
<feature type="transmembrane region" description="Helical" evidence="1">
    <location>
        <begin position="210"/>
        <end position="230"/>
    </location>
</feature>
<reference evidence="3 4" key="1">
    <citation type="submission" date="2015-12" db="EMBL/GenBank/DDBJ databases">
        <title>Draft genome sequence of Moniliophthora roreri, the causal agent of frosty pod rot of cacao.</title>
        <authorList>
            <person name="Aime M.C."/>
            <person name="Diaz-Valderrama J.R."/>
            <person name="Kijpornyongpan T."/>
            <person name="Phillips-Mora W."/>
        </authorList>
    </citation>
    <scope>NUCLEOTIDE SEQUENCE [LARGE SCALE GENOMIC DNA]</scope>
    <source>
        <strain evidence="3 4">MCA 2952</strain>
    </source>
</reference>
<comment type="caution">
    <text evidence="3">The sequence shown here is derived from an EMBL/GenBank/DDBJ whole genome shotgun (WGS) entry which is preliminary data.</text>
</comment>
<protein>
    <submittedName>
        <fullName evidence="3">Uncharacterized protein</fullName>
    </submittedName>
</protein>
<dbReference type="EMBL" id="LATX01002245">
    <property type="protein sequence ID" value="KTB32205.1"/>
    <property type="molecule type" value="Genomic_DNA"/>
</dbReference>
<dbReference type="AlphaFoldDB" id="A0A0W0F782"/>
<name>A0A0W0F782_MONRR</name>
<proteinExistence type="predicted"/>
<evidence type="ECO:0000313" key="4">
    <source>
        <dbReference type="Proteomes" id="UP000054988"/>
    </source>
</evidence>
<feature type="transmembrane region" description="Helical" evidence="1">
    <location>
        <begin position="129"/>
        <end position="153"/>
    </location>
</feature>
<feature type="transmembrane region" description="Helical" evidence="1">
    <location>
        <begin position="165"/>
        <end position="190"/>
    </location>
</feature>
<sequence>MPARTREIIRIILFLLVGARLALAQSICYGFQFGIGNVIDIGGGFSHWNVYDNTCRVVDGLTTNENACSSQHGIFACSPEPIIFSGYTNMQTGVRYLCSRDTATESCGENVISVCCAPFITRWTIQTPIIVIAIVFLLYGVYTILFGVCILVLTKAKIKRPWYRFHCLSVTALFILATASVAINTVDVVISGFGSVGLTVTSSYDLRKLSIARLALLFLGKSVWRCYIVWGGRIRVIILPVILCLANNIIAIVNLIQYLSNLSISAIWDFPFGERNSNLFLIFVVITVITNVLLTGMIAGRLFYQSRQATLSLPHDSNPNRLYRTVIPITLESGMLYPIALLLYGSGILMHDLLPDITAAIRSSMESTSYNGMHLFMKVMQYNVNQFAGIAPTVITVRLGLGKTMSAYNETKDHTVETFHAASRGLDSEVEHRL</sequence>
<keyword evidence="1" id="KW-1133">Transmembrane helix</keyword>
<feature type="chain" id="PRO_5006901518" evidence="2">
    <location>
        <begin position="25"/>
        <end position="434"/>
    </location>
</feature>